<evidence type="ECO:0000313" key="4">
    <source>
        <dbReference type="Proteomes" id="UP000445582"/>
    </source>
</evidence>
<organism evidence="3 4">
    <name type="scientific">Qipengyuania oceanensis</name>
    <dbReference type="NCBI Taxonomy" id="1463597"/>
    <lineage>
        <taxon>Bacteria</taxon>
        <taxon>Pseudomonadati</taxon>
        <taxon>Pseudomonadota</taxon>
        <taxon>Alphaproteobacteria</taxon>
        <taxon>Sphingomonadales</taxon>
        <taxon>Erythrobacteraceae</taxon>
        <taxon>Qipengyuania</taxon>
    </lineage>
</organism>
<dbReference type="PANTHER" id="PTHR35585">
    <property type="entry name" value="HHE DOMAIN PROTEIN (AFU_ORTHOLOGUE AFUA_4G00730)"/>
    <property type="match status" value="1"/>
</dbReference>
<sequence>MDIVDCILADHDRQRRMFAALDMARDDTESLGQIFNRLRNFLEAHAEAEELYFYPRLLQCGSGALDSDSAEETTDDAIDDHNKIAHAAEAAGKEEVGSDAWWKCVDQANLQNSKHMSEEERQGLTDFRRRVPLEERIALGIKYLAFESKHSGHYDREDKDPDAYIKENEHA</sequence>
<reference evidence="3 4" key="1">
    <citation type="submission" date="2019-12" db="EMBL/GenBank/DDBJ databases">
        <title>Genomic-based taxomic classification of the family Erythrobacteraceae.</title>
        <authorList>
            <person name="Xu L."/>
        </authorList>
    </citation>
    <scope>NUCLEOTIDE SEQUENCE [LARGE SCALE GENOMIC DNA]</scope>
    <source>
        <strain evidence="3 4">MCCC 1A09965</strain>
    </source>
</reference>
<gene>
    <name evidence="3" type="ORF">GRI48_10820</name>
</gene>
<dbReference type="PANTHER" id="PTHR35585:SF1">
    <property type="entry name" value="HHE DOMAIN PROTEIN (AFU_ORTHOLOGUE AFUA_4G00730)"/>
    <property type="match status" value="1"/>
</dbReference>
<dbReference type="Gene3D" id="1.20.120.520">
    <property type="entry name" value="nmb1532 protein domain like"/>
    <property type="match status" value="1"/>
</dbReference>
<dbReference type="Pfam" id="PF01814">
    <property type="entry name" value="Hemerythrin"/>
    <property type="match status" value="1"/>
</dbReference>
<keyword evidence="4" id="KW-1185">Reference proteome</keyword>
<dbReference type="AlphaFoldDB" id="A0A844YKP4"/>
<feature type="region of interest" description="Disordered" evidence="1">
    <location>
        <begin position="151"/>
        <end position="171"/>
    </location>
</feature>
<name>A0A844YKP4_9SPHN</name>
<evidence type="ECO:0000259" key="2">
    <source>
        <dbReference type="Pfam" id="PF01814"/>
    </source>
</evidence>
<dbReference type="InterPro" id="IPR012312">
    <property type="entry name" value="Hemerythrin-like"/>
</dbReference>
<evidence type="ECO:0000256" key="1">
    <source>
        <dbReference type="SAM" id="MobiDB-lite"/>
    </source>
</evidence>
<feature type="domain" description="Hemerythrin-like" evidence="2">
    <location>
        <begin position="3"/>
        <end position="120"/>
    </location>
</feature>
<accession>A0A844YKP4</accession>
<comment type="caution">
    <text evidence="3">The sequence shown here is derived from an EMBL/GenBank/DDBJ whole genome shotgun (WGS) entry which is preliminary data.</text>
</comment>
<protein>
    <submittedName>
        <fullName evidence="3">Cation-binding protein</fullName>
    </submittedName>
</protein>
<evidence type="ECO:0000313" key="3">
    <source>
        <dbReference type="EMBL" id="MXO63504.1"/>
    </source>
</evidence>
<dbReference type="OrthoDB" id="5523420at2"/>
<dbReference type="RefSeq" id="WP_160675829.1">
    <property type="nucleotide sequence ID" value="NZ_WTYN01000002.1"/>
</dbReference>
<dbReference type="EMBL" id="WTYN01000002">
    <property type="protein sequence ID" value="MXO63504.1"/>
    <property type="molecule type" value="Genomic_DNA"/>
</dbReference>
<proteinExistence type="predicted"/>
<dbReference type="Proteomes" id="UP000445582">
    <property type="component" value="Unassembled WGS sequence"/>
</dbReference>